<keyword evidence="2" id="KW-0488">Methylation</keyword>
<dbReference type="SUPFAM" id="SSF54523">
    <property type="entry name" value="Pili subunits"/>
    <property type="match status" value="1"/>
</dbReference>
<feature type="transmembrane region" description="Helical" evidence="3">
    <location>
        <begin position="20"/>
        <end position="41"/>
    </location>
</feature>
<comment type="caution">
    <text evidence="4">The sequence shown here is derived from an EMBL/GenBank/DDBJ whole genome shotgun (WGS) entry which is preliminary data.</text>
</comment>
<organism evidence="4 5">
    <name type="scientific">Psychrobacter luti</name>
    <dbReference type="NCBI Taxonomy" id="198481"/>
    <lineage>
        <taxon>Bacteria</taxon>
        <taxon>Pseudomonadati</taxon>
        <taxon>Pseudomonadota</taxon>
        <taxon>Gammaproteobacteria</taxon>
        <taxon>Moraxellales</taxon>
        <taxon>Moraxellaceae</taxon>
        <taxon>Psychrobacter</taxon>
    </lineage>
</organism>
<dbReference type="AlphaFoldDB" id="A0A839TE94"/>
<evidence type="ECO:0000313" key="4">
    <source>
        <dbReference type="EMBL" id="MBB3106736.1"/>
    </source>
</evidence>
<dbReference type="InterPro" id="IPR045584">
    <property type="entry name" value="Pilin-like"/>
</dbReference>
<dbReference type="Proteomes" id="UP000588111">
    <property type="component" value="Unassembled WGS sequence"/>
</dbReference>
<evidence type="ECO:0000313" key="5">
    <source>
        <dbReference type="Proteomes" id="UP000588111"/>
    </source>
</evidence>
<dbReference type="PANTHER" id="PTHR30093:SF34">
    <property type="entry name" value="PREPILIN PEPTIDASE-DEPENDENT PROTEIN D"/>
    <property type="match status" value="1"/>
</dbReference>
<dbReference type="InterPro" id="IPR012902">
    <property type="entry name" value="N_methyl_site"/>
</dbReference>
<evidence type="ECO:0000256" key="2">
    <source>
        <dbReference type="ARBA" id="ARBA00022481"/>
    </source>
</evidence>
<proteinExistence type="inferred from homology"/>
<protein>
    <submittedName>
        <fullName evidence="4">Type IV pilus assembly protein PilA</fullName>
    </submittedName>
</protein>
<gene>
    <name evidence="4" type="ORF">FHS24_001237</name>
</gene>
<dbReference type="EMBL" id="JACHXL010000002">
    <property type="protein sequence ID" value="MBB3106736.1"/>
    <property type="molecule type" value="Genomic_DNA"/>
</dbReference>
<sequence length="125" mass="13399">MSKTFKRRFNYQAGFTLIELMIVVAIIGLLAAIAIPSYTVFTARAKDNACLGEAKAYSNQVFLALNDQEADSVPDAPALDSCLTMTDATGWTLATQQIIIATSKSSPASRILCDIPNGNPCKLLP</sequence>
<dbReference type="NCBIfam" id="TIGR02532">
    <property type="entry name" value="IV_pilin_GFxxxE"/>
    <property type="match status" value="1"/>
</dbReference>
<dbReference type="Pfam" id="PF07963">
    <property type="entry name" value="N_methyl"/>
    <property type="match status" value="1"/>
</dbReference>
<name>A0A839TE94_9GAMM</name>
<dbReference type="PANTHER" id="PTHR30093">
    <property type="entry name" value="GENERAL SECRETION PATHWAY PROTEIN G"/>
    <property type="match status" value="1"/>
</dbReference>
<keyword evidence="3" id="KW-0472">Membrane</keyword>
<dbReference type="PROSITE" id="PS00409">
    <property type="entry name" value="PROKAR_NTER_METHYL"/>
    <property type="match status" value="1"/>
</dbReference>
<dbReference type="RefSeq" id="WP_183619744.1">
    <property type="nucleotide sequence ID" value="NZ_CAJHAH010000001.1"/>
</dbReference>
<accession>A0A839TE94</accession>
<evidence type="ECO:0000256" key="1">
    <source>
        <dbReference type="ARBA" id="ARBA00005233"/>
    </source>
</evidence>
<reference evidence="4 5" key="1">
    <citation type="submission" date="2020-08" db="EMBL/GenBank/DDBJ databases">
        <title>Genomic Encyclopedia of Type Strains, Phase III (KMG-III): the genomes of soil and plant-associated and newly described type strains.</title>
        <authorList>
            <person name="Whitman W."/>
        </authorList>
    </citation>
    <scope>NUCLEOTIDE SEQUENCE [LARGE SCALE GENOMIC DNA]</scope>
    <source>
        <strain evidence="4 5">CECT 5885</strain>
    </source>
</reference>
<comment type="similarity">
    <text evidence="1">Belongs to the N-Me-Phe pilin family.</text>
</comment>
<keyword evidence="5" id="KW-1185">Reference proteome</keyword>
<keyword evidence="3" id="KW-1133">Transmembrane helix</keyword>
<keyword evidence="3" id="KW-0812">Transmembrane</keyword>
<evidence type="ECO:0000256" key="3">
    <source>
        <dbReference type="SAM" id="Phobius"/>
    </source>
</evidence>
<dbReference type="Gene3D" id="3.30.700.10">
    <property type="entry name" value="Glycoprotein, Type 4 Pilin"/>
    <property type="match status" value="1"/>
</dbReference>